<dbReference type="GO" id="GO:0000981">
    <property type="term" value="F:DNA-binding transcription factor activity, RNA polymerase II-specific"/>
    <property type="evidence" value="ECO:0007669"/>
    <property type="project" value="TreeGrafter"/>
</dbReference>
<dbReference type="SUPFAM" id="SSF46785">
    <property type="entry name" value="Winged helix' DNA-binding domain"/>
    <property type="match status" value="1"/>
</dbReference>
<dbReference type="PROSITE" id="PS50061">
    <property type="entry name" value="ETS_DOMAIN_3"/>
    <property type="match status" value="1"/>
</dbReference>
<dbReference type="PANTHER" id="PTHR11849">
    <property type="entry name" value="ETS"/>
    <property type="match status" value="1"/>
</dbReference>
<dbReference type="Proteomes" id="UP000887013">
    <property type="component" value="Unassembled WGS sequence"/>
</dbReference>
<evidence type="ECO:0000313" key="7">
    <source>
        <dbReference type="Proteomes" id="UP000887013"/>
    </source>
</evidence>
<dbReference type="InterPro" id="IPR036388">
    <property type="entry name" value="WH-like_DNA-bd_sf"/>
</dbReference>
<evidence type="ECO:0000256" key="3">
    <source>
        <dbReference type="RuleBase" id="RU004019"/>
    </source>
</evidence>
<keyword evidence="3" id="KW-0539">Nucleus</keyword>
<sequence length="406" mass="46003">MLSSSHIYSGENDEALIKLVEDVSMKEKYFFIERLQQILQTNLSTDVETIAGTCSPSPAYIQADCAEARRTPPPPYPFHQYASRNQISPSENLMDTASSNLLTDHEFPFNHIGTSESNGMSVPPPPPYPVARNQNHMLPPECGCMDWTPSLLPPYETSSELRSGFHPSNIEGNTNTLSCPKPTTSRVTAGYSQPLSENDAVLNHPQFVDDPVPLPPSSPSKEFLLHFNSEDLNVLPGETVKDTLMRVFAGKMKKKTTNGGTLRLWLFIIELLADPANSNIINWKGDDGTFVIVNGQEVAKRWEMIKIKSGIKTKSWEKTQSGRKNKSEENRKMNYEKLSRSLRYYYQKRFLRKVTGQFTYQFVLPHLFRFVRSNSISDPLFIQKDFKITAENINDLSFYPFISDGN</sequence>
<dbReference type="PROSITE" id="PS00346">
    <property type="entry name" value="ETS_DOMAIN_2"/>
    <property type="match status" value="1"/>
</dbReference>
<dbReference type="EMBL" id="BMAW01083468">
    <property type="protein sequence ID" value="GFU34190.1"/>
    <property type="molecule type" value="Genomic_DNA"/>
</dbReference>
<comment type="similarity">
    <text evidence="1 3">Belongs to the ETS family.</text>
</comment>
<evidence type="ECO:0000313" key="6">
    <source>
        <dbReference type="EMBL" id="GFU34190.1"/>
    </source>
</evidence>
<proteinExistence type="inferred from homology"/>
<dbReference type="InterPro" id="IPR000418">
    <property type="entry name" value="Ets_dom"/>
</dbReference>
<gene>
    <name evidence="6" type="ORF">NPIL_355301</name>
</gene>
<accession>A0A8X6QQM9</accession>
<dbReference type="PRINTS" id="PR00454">
    <property type="entry name" value="ETSDOMAIN"/>
</dbReference>
<evidence type="ECO:0000259" key="5">
    <source>
        <dbReference type="PROSITE" id="PS50061"/>
    </source>
</evidence>
<dbReference type="SMART" id="SM00413">
    <property type="entry name" value="ETS"/>
    <property type="match status" value="1"/>
</dbReference>
<dbReference type="AlphaFoldDB" id="A0A8X6QQM9"/>
<comment type="caution">
    <text evidence="6">The sequence shown here is derived from an EMBL/GenBank/DDBJ whole genome shotgun (WGS) entry which is preliminary data.</text>
</comment>
<reference evidence="6" key="1">
    <citation type="submission" date="2020-08" db="EMBL/GenBank/DDBJ databases">
        <title>Multicomponent nature underlies the extraordinary mechanical properties of spider dragline silk.</title>
        <authorList>
            <person name="Kono N."/>
            <person name="Nakamura H."/>
            <person name="Mori M."/>
            <person name="Yoshida Y."/>
            <person name="Ohtoshi R."/>
            <person name="Malay A.D."/>
            <person name="Moran D.A.P."/>
            <person name="Tomita M."/>
            <person name="Numata K."/>
            <person name="Arakawa K."/>
        </authorList>
    </citation>
    <scope>NUCLEOTIDE SEQUENCE</scope>
</reference>
<keyword evidence="7" id="KW-1185">Reference proteome</keyword>
<protein>
    <recommendedName>
        <fullName evidence="5">ETS domain-containing protein</fullName>
    </recommendedName>
</protein>
<keyword evidence="2 3" id="KW-0238">DNA-binding</keyword>
<evidence type="ECO:0000256" key="4">
    <source>
        <dbReference type="SAM" id="MobiDB-lite"/>
    </source>
</evidence>
<dbReference type="GO" id="GO:0005634">
    <property type="term" value="C:nucleus"/>
    <property type="evidence" value="ECO:0007669"/>
    <property type="project" value="UniProtKB-SubCell"/>
</dbReference>
<comment type="subcellular location">
    <subcellularLocation>
        <location evidence="3">Nucleus</location>
    </subcellularLocation>
</comment>
<dbReference type="InterPro" id="IPR046328">
    <property type="entry name" value="ETS_fam"/>
</dbReference>
<evidence type="ECO:0000256" key="1">
    <source>
        <dbReference type="ARBA" id="ARBA00005562"/>
    </source>
</evidence>
<feature type="compositionally biased region" description="Polar residues" evidence="4">
    <location>
        <begin position="170"/>
        <end position="189"/>
    </location>
</feature>
<feature type="domain" description="ETS" evidence="5">
    <location>
        <begin position="262"/>
        <end position="363"/>
    </location>
</feature>
<dbReference type="Gene3D" id="1.10.10.10">
    <property type="entry name" value="Winged helix-like DNA-binding domain superfamily/Winged helix DNA-binding domain"/>
    <property type="match status" value="1"/>
</dbReference>
<dbReference type="GO" id="GO:0030154">
    <property type="term" value="P:cell differentiation"/>
    <property type="evidence" value="ECO:0007669"/>
    <property type="project" value="TreeGrafter"/>
</dbReference>
<dbReference type="GO" id="GO:0043565">
    <property type="term" value="F:sequence-specific DNA binding"/>
    <property type="evidence" value="ECO:0007669"/>
    <property type="project" value="InterPro"/>
</dbReference>
<organism evidence="6 7">
    <name type="scientific">Nephila pilipes</name>
    <name type="common">Giant wood spider</name>
    <name type="synonym">Nephila maculata</name>
    <dbReference type="NCBI Taxonomy" id="299642"/>
    <lineage>
        <taxon>Eukaryota</taxon>
        <taxon>Metazoa</taxon>
        <taxon>Ecdysozoa</taxon>
        <taxon>Arthropoda</taxon>
        <taxon>Chelicerata</taxon>
        <taxon>Arachnida</taxon>
        <taxon>Araneae</taxon>
        <taxon>Araneomorphae</taxon>
        <taxon>Entelegynae</taxon>
        <taxon>Araneoidea</taxon>
        <taxon>Nephilidae</taxon>
        <taxon>Nephila</taxon>
    </lineage>
</organism>
<dbReference type="InterPro" id="IPR036390">
    <property type="entry name" value="WH_DNA-bd_sf"/>
</dbReference>
<feature type="region of interest" description="Disordered" evidence="4">
    <location>
        <begin position="168"/>
        <end position="189"/>
    </location>
</feature>
<dbReference type="Pfam" id="PF00178">
    <property type="entry name" value="Ets"/>
    <property type="match status" value="2"/>
</dbReference>
<name>A0A8X6QQM9_NEPPI</name>
<dbReference type="OrthoDB" id="10067219at2759"/>
<evidence type="ECO:0000256" key="2">
    <source>
        <dbReference type="ARBA" id="ARBA00023125"/>
    </source>
</evidence>